<protein>
    <recommendedName>
        <fullName evidence="5">SCP domain-containing protein</fullName>
    </recommendedName>
</protein>
<dbReference type="InterPro" id="IPR002413">
    <property type="entry name" value="V5_allergen-like"/>
</dbReference>
<dbReference type="InterPro" id="IPR035940">
    <property type="entry name" value="CAP_sf"/>
</dbReference>
<dbReference type="InterPro" id="IPR014044">
    <property type="entry name" value="CAP_dom"/>
</dbReference>
<sequence>MIGLKLSVLLIYMIALCRSIADYCKICRNHTLCLYSSTGPGDQCDAYDKTVLLTSAEIFQIVSRINERRNFVAMGLANFLPQAADMKEIIWSQELANFAQRWVDQCDQNIQPDKEDICRDLVNAKVGQNIATILGTTTGLNVKSFVDMWFMPILTYKGNVAYYNESENHSMSYFTQLIWGESDSVGCGRARFYLQSKQKMAVRLVCNFAPKGNFRGKPIYTIGYPATQCRGNSAPNTKYIGLCTKQFLIPARKFTSRPFPPSSLLRILNLSNNSTKDEMDSNRNNLKQSLFEENDTKDHRYQKSRHIYFDRTSDSHRRPSHYGFQKHSAVTNIHKSRKHLNKETSRMLKVYYNQRYDALQDKKEKNLDLRKRYDSKRTYKNSASETKIDQCTRKITPTTTITTTPNNISKKYRANACTRKSNINCKSTTPFQTTSHGRCSTLNVTSIFTELCPCNKKTTTCITIPTICNCYTNCKCLENKSPKWESIKDFRKFKMDKKENPNINYQEMFPNIEVKNGAPIIPINHYPILYPWIVNTMKPTTNIWTAAKTTPSNSYLYSNEKYTGETLETRKKRQHGLNSQITLKPFWQMDELHYKMPTELRSLRYTTIPSRRSKLTTRTSKMQTESITIRPKQPKIKNQKDHVSERYLSFEELMHLRKLNPGDNKQDWRRKESQGNILREDTTTLSTDPTTAETSEITTNTPFIRNKYCTRKLTCTWTAFTGNETSNIGGIIDHGSRTPPGYVDGCTRTSTCTREFMDRNKMDSVSHEDAGATTIEDQDYCEKRSLNVRRRNLEVVTTADYYSNAYRETYTHSPLDSNKSYRILSTEKIIESLSPGEDCSC</sequence>
<proteinExistence type="predicted"/>
<dbReference type="SUPFAM" id="SSF55797">
    <property type="entry name" value="PR-1-like"/>
    <property type="match status" value="1"/>
</dbReference>
<dbReference type="Pfam" id="PF00188">
    <property type="entry name" value="CAP"/>
    <property type="match status" value="1"/>
</dbReference>
<reference evidence="6" key="2">
    <citation type="submission" date="2022-06" db="UniProtKB">
        <authorList>
            <consortium name="EnsemblMetazoa"/>
        </authorList>
    </citation>
    <scope>IDENTIFICATION</scope>
    <source>
        <strain evidence="6">p50T (Dazao)</strain>
    </source>
</reference>
<evidence type="ECO:0000256" key="1">
    <source>
        <dbReference type="ARBA" id="ARBA00004613"/>
    </source>
</evidence>
<evidence type="ECO:0000313" key="6">
    <source>
        <dbReference type="EnsemblMetazoa" id="XP_037868924.1"/>
    </source>
</evidence>
<dbReference type="InterPro" id="IPR001283">
    <property type="entry name" value="CRISP-related"/>
</dbReference>
<dbReference type="SMART" id="SM00198">
    <property type="entry name" value="SCP"/>
    <property type="match status" value="1"/>
</dbReference>
<evidence type="ECO:0000256" key="4">
    <source>
        <dbReference type="SAM" id="SignalP"/>
    </source>
</evidence>
<dbReference type="PRINTS" id="PR00837">
    <property type="entry name" value="V5TPXLIKE"/>
</dbReference>
<organism evidence="6 7">
    <name type="scientific">Bombyx mori</name>
    <name type="common">Silk moth</name>
    <dbReference type="NCBI Taxonomy" id="7091"/>
    <lineage>
        <taxon>Eukaryota</taxon>
        <taxon>Metazoa</taxon>
        <taxon>Ecdysozoa</taxon>
        <taxon>Arthropoda</taxon>
        <taxon>Hexapoda</taxon>
        <taxon>Insecta</taxon>
        <taxon>Pterygota</taxon>
        <taxon>Neoptera</taxon>
        <taxon>Endopterygota</taxon>
        <taxon>Lepidoptera</taxon>
        <taxon>Glossata</taxon>
        <taxon>Ditrysia</taxon>
        <taxon>Bombycoidea</taxon>
        <taxon>Bombycidae</taxon>
        <taxon>Bombycinae</taxon>
        <taxon>Bombyx</taxon>
    </lineage>
</organism>
<accession>A0A8R2LX92</accession>
<feature type="region of interest" description="Disordered" evidence="3">
    <location>
        <begin position="661"/>
        <end position="695"/>
    </location>
</feature>
<keyword evidence="2" id="KW-0964">Secreted</keyword>
<evidence type="ECO:0000256" key="3">
    <source>
        <dbReference type="SAM" id="MobiDB-lite"/>
    </source>
</evidence>
<feature type="signal peptide" evidence="4">
    <location>
        <begin position="1"/>
        <end position="19"/>
    </location>
</feature>
<dbReference type="PANTHER" id="PTHR10334">
    <property type="entry name" value="CYSTEINE-RICH SECRETORY PROTEIN-RELATED"/>
    <property type="match status" value="1"/>
</dbReference>
<reference evidence="7" key="1">
    <citation type="journal article" date="2008" name="Insect Biochem. Mol. Biol.">
        <title>The genome of a lepidopteran model insect, the silkworm Bombyx mori.</title>
        <authorList>
            <consortium name="International Silkworm Genome Consortium"/>
        </authorList>
    </citation>
    <scope>NUCLEOTIDE SEQUENCE [LARGE SCALE GENOMIC DNA]</scope>
    <source>
        <strain evidence="7">p50T</strain>
    </source>
</reference>
<dbReference type="GO" id="GO:0005576">
    <property type="term" value="C:extracellular region"/>
    <property type="evidence" value="ECO:0007669"/>
    <property type="project" value="UniProtKB-SubCell"/>
</dbReference>
<feature type="compositionally biased region" description="Low complexity" evidence="3">
    <location>
        <begin position="683"/>
        <end position="695"/>
    </location>
</feature>
<dbReference type="PRINTS" id="PR00838">
    <property type="entry name" value="V5ALLERGEN"/>
</dbReference>
<evidence type="ECO:0000256" key="2">
    <source>
        <dbReference type="ARBA" id="ARBA00022525"/>
    </source>
</evidence>
<name>A0A8R2LX92_BOMMO</name>
<feature type="domain" description="SCP" evidence="5">
    <location>
        <begin position="56"/>
        <end position="216"/>
    </location>
</feature>
<dbReference type="AlphaFoldDB" id="A0A8R2LX92"/>
<feature type="compositionally biased region" description="Basic and acidic residues" evidence="3">
    <location>
        <begin position="664"/>
        <end position="682"/>
    </location>
</feature>
<keyword evidence="4" id="KW-0732">Signal</keyword>
<dbReference type="Gene3D" id="3.40.33.10">
    <property type="entry name" value="CAP"/>
    <property type="match status" value="1"/>
</dbReference>
<feature type="chain" id="PRO_5035732938" description="SCP domain-containing protein" evidence="4">
    <location>
        <begin position="20"/>
        <end position="841"/>
    </location>
</feature>
<dbReference type="Proteomes" id="UP000005204">
    <property type="component" value="Unassembled WGS sequence"/>
</dbReference>
<evidence type="ECO:0000259" key="5">
    <source>
        <dbReference type="SMART" id="SM00198"/>
    </source>
</evidence>
<keyword evidence="7" id="KW-1185">Reference proteome</keyword>
<evidence type="ECO:0000313" key="7">
    <source>
        <dbReference type="Proteomes" id="UP000005204"/>
    </source>
</evidence>
<dbReference type="EnsemblMetazoa" id="XM_038012996.1">
    <property type="protein sequence ID" value="XP_037868924.1"/>
    <property type="gene ID" value="LOC101744381"/>
</dbReference>
<dbReference type="CDD" id="cd05380">
    <property type="entry name" value="CAP_euk"/>
    <property type="match status" value="1"/>
</dbReference>
<comment type="subcellular location">
    <subcellularLocation>
        <location evidence="1">Secreted</location>
    </subcellularLocation>
</comment>